<organism evidence="1 2">
    <name type="scientific">Streptomyces turgidiscabies (strain Car8)</name>
    <dbReference type="NCBI Taxonomy" id="698760"/>
    <lineage>
        <taxon>Bacteria</taxon>
        <taxon>Bacillati</taxon>
        <taxon>Actinomycetota</taxon>
        <taxon>Actinomycetes</taxon>
        <taxon>Kitasatosporales</taxon>
        <taxon>Streptomycetaceae</taxon>
        <taxon>Streptomyces</taxon>
    </lineage>
</organism>
<comment type="caution">
    <text evidence="1">The sequence shown here is derived from an EMBL/GenBank/DDBJ whole genome shotgun (WGS) entry which is preliminary data.</text>
</comment>
<dbReference type="Proteomes" id="UP000010931">
    <property type="component" value="Unassembled WGS sequence"/>
</dbReference>
<gene>
    <name evidence="1" type="ORF">STRTUCAR8_07607</name>
</gene>
<dbReference type="EMBL" id="AEJB01000187">
    <property type="protein sequence ID" value="ELP68966.1"/>
    <property type="molecule type" value="Genomic_DNA"/>
</dbReference>
<feature type="non-terminal residue" evidence="1">
    <location>
        <position position="22"/>
    </location>
</feature>
<keyword evidence="2" id="KW-1185">Reference proteome</keyword>
<sequence>MMLAENRPQAKRFVYVTRRDLG</sequence>
<name>L7FD20_STRT8</name>
<protein>
    <submittedName>
        <fullName evidence="1">Uncharacterized protein</fullName>
    </submittedName>
</protein>
<accession>L7FD20</accession>
<evidence type="ECO:0000313" key="2">
    <source>
        <dbReference type="Proteomes" id="UP000010931"/>
    </source>
</evidence>
<proteinExistence type="predicted"/>
<reference evidence="1 2" key="1">
    <citation type="journal article" date="2011" name="Plasmid">
        <title>Streptomyces turgidiscabies Car8 contains a modular pathogenicity island that shares virulence genes with other actinobacterial plant pathogens.</title>
        <authorList>
            <person name="Huguet-Tapia J.C."/>
            <person name="Badger J.H."/>
            <person name="Loria R."/>
            <person name="Pettis G.S."/>
        </authorList>
    </citation>
    <scope>NUCLEOTIDE SEQUENCE [LARGE SCALE GENOMIC DNA]</scope>
    <source>
        <strain evidence="1 2">Car8</strain>
    </source>
</reference>
<dbReference type="AlphaFoldDB" id="L7FD20"/>
<evidence type="ECO:0000313" key="1">
    <source>
        <dbReference type="EMBL" id="ELP68966.1"/>
    </source>
</evidence>